<protein>
    <submittedName>
        <fullName evidence="1">Nuclease harbi1</fullName>
    </submittedName>
</protein>
<evidence type="ECO:0000313" key="1">
    <source>
        <dbReference type="EMBL" id="JAR97035.1"/>
    </source>
</evidence>
<proteinExistence type="predicted"/>
<name>A0A161MBI5_TRIIF</name>
<organism evidence="1">
    <name type="scientific">Triatoma infestans</name>
    <name type="common">Assassin bug</name>
    <dbReference type="NCBI Taxonomy" id="30076"/>
    <lineage>
        <taxon>Eukaryota</taxon>
        <taxon>Metazoa</taxon>
        <taxon>Ecdysozoa</taxon>
        <taxon>Arthropoda</taxon>
        <taxon>Hexapoda</taxon>
        <taxon>Insecta</taxon>
        <taxon>Pterygota</taxon>
        <taxon>Neoptera</taxon>
        <taxon>Paraneoptera</taxon>
        <taxon>Hemiptera</taxon>
        <taxon>Heteroptera</taxon>
        <taxon>Panheteroptera</taxon>
        <taxon>Cimicomorpha</taxon>
        <taxon>Reduviidae</taxon>
        <taxon>Triatominae</taxon>
        <taxon>Triatoma</taxon>
    </lineage>
</organism>
<sequence>MRMLIMSRSHNTWLVKRVFLCDHTYVAFPKKGVE</sequence>
<dbReference type="EMBL" id="GEMB01006301">
    <property type="protein sequence ID" value="JAR97035.1"/>
    <property type="molecule type" value="Transcribed_RNA"/>
</dbReference>
<reference evidence="1" key="2">
    <citation type="journal article" date="2017" name="J. Med. Entomol.">
        <title>Transcriptome Analysis of the Triatoma infestans (Hemiptera: Reduviidae) Integument.</title>
        <authorList>
            <person name="Calderon-Fernandez G.M."/>
            <person name="Moriconi D.E."/>
            <person name="Dulbecco A.B."/>
            <person name="Juarez M.P."/>
        </authorList>
    </citation>
    <scope>NUCLEOTIDE SEQUENCE</scope>
    <source>
        <strain evidence="1">Int1</strain>
        <tissue evidence="1">Integument</tissue>
    </source>
</reference>
<dbReference type="AlphaFoldDB" id="A0A161MBI5"/>
<accession>A0A161MBI5</accession>
<reference evidence="1" key="1">
    <citation type="submission" date="2016-04" db="EMBL/GenBank/DDBJ databases">
        <authorList>
            <person name="Calderon-Fernandez G.M.Sr."/>
        </authorList>
    </citation>
    <scope>NUCLEOTIDE SEQUENCE</scope>
    <source>
        <strain evidence="1">Int1</strain>
        <tissue evidence="1">Integument</tissue>
    </source>
</reference>